<proteinExistence type="predicted"/>
<keyword evidence="1" id="KW-1133">Transmembrane helix</keyword>
<feature type="transmembrane region" description="Helical" evidence="1">
    <location>
        <begin position="884"/>
        <end position="902"/>
    </location>
</feature>
<dbReference type="PANTHER" id="PTHR32063">
    <property type="match status" value="1"/>
</dbReference>
<dbReference type="SUPFAM" id="SSF82866">
    <property type="entry name" value="Multidrug efflux transporter AcrB transmembrane domain"/>
    <property type="match status" value="2"/>
</dbReference>
<feature type="transmembrane region" description="Helical" evidence="1">
    <location>
        <begin position="7"/>
        <end position="27"/>
    </location>
</feature>
<dbReference type="PROSITE" id="PS51257">
    <property type="entry name" value="PROKAR_LIPOPROTEIN"/>
    <property type="match status" value="1"/>
</dbReference>
<feature type="transmembrane region" description="Helical" evidence="1">
    <location>
        <begin position="333"/>
        <end position="351"/>
    </location>
</feature>
<feature type="transmembrane region" description="Helical" evidence="1">
    <location>
        <begin position="935"/>
        <end position="960"/>
    </location>
</feature>
<keyword evidence="3" id="KW-1185">Reference proteome</keyword>
<dbReference type="Gene3D" id="3.30.2090.10">
    <property type="entry name" value="Multidrug efflux transporter AcrB TolC docking domain, DN and DC subdomains"/>
    <property type="match status" value="2"/>
</dbReference>
<dbReference type="Gene3D" id="3.30.70.1320">
    <property type="entry name" value="Multidrug efflux transporter AcrB pore domain like"/>
    <property type="match status" value="1"/>
</dbReference>
<dbReference type="Gene3D" id="3.30.70.1430">
    <property type="entry name" value="Multidrug efflux transporter AcrB pore domain"/>
    <property type="match status" value="2"/>
</dbReference>
<evidence type="ECO:0000313" key="2">
    <source>
        <dbReference type="EMBL" id="GHE73834.1"/>
    </source>
</evidence>
<dbReference type="EMBL" id="BNAG01000004">
    <property type="protein sequence ID" value="GHE73834.1"/>
    <property type="molecule type" value="Genomic_DNA"/>
</dbReference>
<keyword evidence="1" id="KW-0812">Transmembrane</keyword>
<feature type="transmembrane region" description="Helical" evidence="1">
    <location>
        <begin position="909"/>
        <end position="929"/>
    </location>
</feature>
<dbReference type="SUPFAM" id="SSF82693">
    <property type="entry name" value="Multidrug efflux transporter AcrB pore domain, PN1, PN2, PC1 and PC2 subdomains"/>
    <property type="match status" value="1"/>
</dbReference>
<name>A0ABQ3IBR3_9BACT</name>
<gene>
    <name evidence="2" type="ORF">GCM10011340_33270</name>
</gene>
<evidence type="ECO:0000313" key="3">
    <source>
        <dbReference type="Proteomes" id="UP000658258"/>
    </source>
</evidence>
<dbReference type="Proteomes" id="UP000658258">
    <property type="component" value="Unassembled WGS sequence"/>
</dbReference>
<dbReference type="InterPro" id="IPR001036">
    <property type="entry name" value="Acrflvin-R"/>
</dbReference>
<evidence type="ECO:0000256" key="1">
    <source>
        <dbReference type="SAM" id="Phobius"/>
    </source>
</evidence>
<dbReference type="Pfam" id="PF00873">
    <property type="entry name" value="ACR_tran"/>
    <property type="match status" value="2"/>
</dbReference>
<dbReference type="PANTHER" id="PTHR32063:SF0">
    <property type="entry name" value="SWARMING MOTILITY PROTEIN SWRC"/>
    <property type="match status" value="1"/>
</dbReference>
<feature type="transmembrane region" description="Helical" evidence="1">
    <location>
        <begin position="385"/>
        <end position="406"/>
    </location>
</feature>
<organism evidence="2 3">
    <name type="scientific">Roseivirga thermotolerans</name>
    <dbReference type="NCBI Taxonomy" id="1758176"/>
    <lineage>
        <taxon>Bacteria</taxon>
        <taxon>Pseudomonadati</taxon>
        <taxon>Bacteroidota</taxon>
        <taxon>Cytophagia</taxon>
        <taxon>Cytophagales</taxon>
        <taxon>Roseivirgaceae</taxon>
        <taxon>Roseivirga</taxon>
    </lineage>
</organism>
<dbReference type="SUPFAM" id="SSF82714">
    <property type="entry name" value="Multidrug efflux transporter AcrB TolC docking domain, DN and DC subdomains"/>
    <property type="match status" value="1"/>
</dbReference>
<dbReference type="PRINTS" id="PR00702">
    <property type="entry name" value="ACRIFLAVINRP"/>
</dbReference>
<comment type="caution">
    <text evidence="2">The sequence shown here is derived from an EMBL/GenBank/DDBJ whole genome shotgun (WGS) entry which is preliminary data.</text>
</comment>
<accession>A0ABQ3IBR3</accession>
<dbReference type="RefSeq" id="WP_189631416.1">
    <property type="nucleotide sequence ID" value="NZ_BNAG01000004.1"/>
</dbReference>
<sequence>MQTQRPFRVVIIFLVLAIIGVACIPGLNINFTPTYSTPALHISYSLPNASPDIVERLATSPLENALSQIEGTNTLESTSAYNRGYITMTFDKGEDMEFRKFEVNAIIRNLYKKLPENMSYPRVDQRGGQDADEQRSSMLMFSINGPYAPFKLQQDVEEYVRKPLSQLRDIHSIEISGGNPLQITIDFDAMALIRYRLSKADITRALNSYNSAVYAGLAKLPGGQQYFLKTTAQIPDIPDLERTEVAVVSGKPIYLKDIASVYVEEQEPTSYTRINGQNAVYMSVYARPSVNKIVLAKQVRAQIEELKHQLPSDVEIRLEQDETEYLQEEMDKIYMRTGMSIAILVLFIFIINRNLRYLFTLFLGILVNLCITAIIIYALNVELHIYSIAGLTISFGLIVDNAIVMLDHLHRKKNSKIFLALMAASITTILALLVVLLLPEEDRRDLTDFSIVVSINLATSLLIALFFTPALYQLLFGYQLKRKETALTFRKLRRKVRGFQFYGRIISFVVRYRKAFIVVVILAFGLPVFQLPVQIEGQDWYNKTIGSDKYQDDIRPIVDKALGGALRKFVTEVYEGYYYSTPERTKLMVVARLPFGTTLDDANYAMSKIEEYLTTVEGIDKYVTRVNNLSGSIEITFEEAYDNSAMPYQLKARLQARSLDLTGVQWSIFGIGQGFSVGGESNQTPSYSVIMKGYNYDELRRQAEIFANRLEQHVRVQKVNTNAQLGYSRVKTSEYVLNFDVQRLADAGLSRSRIVQTLGDLTKPGGRSLEANLNNQRLPVYIKAKNAEEFSKWDLMQEALPIDTARLVKIKDYATLTFEETANELKKEDRQYLRRLSFDYLGSSNFGRKYLEKSIEEMEEILPIGYSIESNNRYFSFKQKQRQYSLLPLLMVGIFFVCAILFENLKQPLYIIITIPISFIGLFLIFSLFDFRFDPGGFAAFIMLGGLVVNASIFVVNDLNNTRLKHYNRSVIRSVLGKAQPILLTILSTCFGLIPFLVEGESEYFWFALAIGTIGGLVFSTLAVFLCLPVFLSSRKQLTNNRR</sequence>
<protein>
    <submittedName>
        <fullName evidence="2">Multidrug efflux pump protein</fullName>
    </submittedName>
</protein>
<feature type="transmembrane region" description="Helical" evidence="1">
    <location>
        <begin position="358"/>
        <end position="379"/>
    </location>
</feature>
<reference evidence="3" key="1">
    <citation type="journal article" date="2019" name="Int. J. Syst. Evol. Microbiol.">
        <title>The Global Catalogue of Microorganisms (GCM) 10K type strain sequencing project: providing services to taxonomists for standard genome sequencing and annotation.</title>
        <authorList>
            <consortium name="The Broad Institute Genomics Platform"/>
            <consortium name="The Broad Institute Genome Sequencing Center for Infectious Disease"/>
            <person name="Wu L."/>
            <person name="Ma J."/>
        </authorList>
    </citation>
    <scope>NUCLEOTIDE SEQUENCE [LARGE SCALE GENOMIC DNA]</scope>
    <source>
        <strain evidence="3">CGMCC 1.15111</strain>
    </source>
</reference>
<dbReference type="Gene3D" id="1.20.1640.10">
    <property type="entry name" value="Multidrug efflux transporter AcrB transmembrane domain"/>
    <property type="match status" value="3"/>
</dbReference>
<keyword evidence="1" id="KW-0472">Membrane</keyword>
<feature type="transmembrane region" description="Helical" evidence="1">
    <location>
        <begin position="458"/>
        <end position="480"/>
    </location>
</feature>
<feature type="transmembrane region" description="Helical" evidence="1">
    <location>
        <begin position="418"/>
        <end position="438"/>
    </location>
</feature>
<dbReference type="Gene3D" id="3.30.70.1440">
    <property type="entry name" value="Multidrug efflux transporter AcrB pore domain"/>
    <property type="match status" value="1"/>
</dbReference>
<feature type="transmembrane region" description="Helical" evidence="1">
    <location>
        <begin position="981"/>
        <end position="998"/>
    </location>
</feature>
<feature type="transmembrane region" description="Helical" evidence="1">
    <location>
        <begin position="1004"/>
        <end position="1032"/>
    </location>
</feature>
<dbReference type="InterPro" id="IPR027463">
    <property type="entry name" value="AcrB_DN_DC_subdom"/>
</dbReference>